<dbReference type="SMART" id="SM00448">
    <property type="entry name" value="REC"/>
    <property type="match status" value="1"/>
</dbReference>
<sequence>MRLLIADDHPLFRIGLRAALEKEGFSVVAEAGDGDEAVRLVETHRPEVVILDIRMPRMDGIEACALLRQKGYEGLVVMLTTFTEAAIQNKAASAGANAYYSKEVSPAELARRILRLTQNPEDVAFTPPPVPSLTPREREVLDLLARGLTAREMGDILGLKPDTVRDYLKRLYGKLDAGNRIEALEQARRLGFLDSP</sequence>
<dbReference type="Pfam" id="PF00196">
    <property type="entry name" value="GerE"/>
    <property type="match status" value="1"/>
</dbReference>
<dbReference type="PROSITE" id="PS50043">
    <property type="entry name" value="HTH_LUXR_2"/>
    <property type="match status" value="1"/>
</dbReference>
<keyword evidence="2" id="KW-0238">DNA-binding</keyword>
<organism evidence="6">
    <name type="scientific">Oceanithermus profundus</name>
    <dbReference type="NCBI Taxonomy" id="187137"/>
    <lineage>
        <taxon>Bacteria</taxon>
        <taxon>Thermotogati</taxon>
        <taxon>Deinococcota</taxon>
        <taxon>Deinococci</taxon>
        <taxon>Thermales</taxon>
        <taxon>Thermaceae</taxon>
        <taxon>Oceanithermus</taxon>
    </lineage>
</organism>
<name>A0A7C4ZSA4_9DEIN</name>
<keyword evidence="1 3" id="KW-0597">Phosphoprotein</keyword>
<evidence type="ECO:0000256" key="2">
    <source>
        <dbReference type="ARBA" id="ARBA00023125"/>
    </source>
</evidence>
<dbReference type="PANTHER" id="PTHR43214:SF42">
    <property type="entry name" value="TRANSCRIPTIONAL REGULATORY PROTEIN DESR"/>
    <property type="match status" value="1"/>
</dbReference>
<dbReference type="InterPro" id="IPR039420">
    <property type="entry name" value="WalR-like"/>
</dbReference>
<dbReference type="SMART" id="SM00421">
    <property type="entry name" value="HTH_LUXR"/>
    <property type="match status" value="1"/>
</dbReference>
<evidence type="ECO:0000256" key="3">
    <source>
        <dbReference type="PROSITE-ProRule" id="PRU00169"/>
    </source>
</evidence>
<accession>A0A7C4ZSA4</accession>
<dbReference type="InterPro" id="IPR001789">
    <property type="entry name" value="Sig_transdc_resp-reg_receiver"/>
</dbReference>
<dbReference type="Gene3D" id="3.40.50.2300">
    <property type="match status" value="1"/>
</dbReference>
<dbReference type="SUPFAM" id="SSF52172">
    <property type="entry name" value="CheY-like"/>
    <property type="match status" value="1"/>
</dbReference>
<dbReference type="GO" id="GO:0006355">
    <property type="term" value="P:regulation of DNA-templated transcription"/>
    <property type="evidence" value="ECO:0007669"/>
    <property type="project" value="InterPro"/>
</dbReference>
<gene>
    <name evidence="6" type="ORF">ENK37_10305</name>
</gene>
<proteinExistence type="predicted"/>
<protein>
    <submittedName>
        <fullName evidence="6">Response regulator transcription factor</fullName>
    </submittedName>
</protein>
<dbReference type="PANTHER" id="PTHR43214">
    <property type="entry name" value="TWO-COMPONENT RESPONSE REGULATOR"/>
    <property type="match status" value="1"/>
</dbReference>
<reference evidence="6" key="1">
    <citation type="journal article" date="2020" name="mSystems">
        <title>Genome- and Community-Level Interaction Insights into Carbon Utilization and Element Cycling Functions of Hydrothermarchaeota in Hydrothermal Sediment.</title>
        <authorList>
            <person name="Zhou Z."/>
            <person name="Liu Y."/>
            <person name="Xu W."/>
            <person name="Pan J."/>
            <person name="Luo Z.H."/>
            <person name="Li M."/>
        </authorList>
    </citation>
    <scope>NUCLEOTIDE SEQUENCE [LARGE SCALE GENOMIC DNA]</scope>
    <source>
        <strain evidence="6">HyVt-570</strain>
    </source>
</reference>
<dbReference type="CDD" id="cd17535">
    <property type="entry name" value="REC_NarL-like"/>
    <property type="match status" value="1"/>
</dbReference>
<comment type="caution">
    <text evidence="6">The sequence shown here is derived from an EMBL/GenBank/DDBJ whole genome shotgun (WGS) entry which is preliminary data.</text>
</comment>
<dbReference type="AlphaFoldDB" id="A0A7C4ZSA4"/>
<dbReference type="SUPFAM" id="SSF46894">
    <property type="entry name" value="C-terminal effector domain of the bipartite response regulators"/>
    <property type="match status" value="1"/>
</dbReference>
<dbReference type="PRINTS" id="PR00038">
    <property type="entry name" value="HTHLUXR"/>
</dbReference>
<dbReference type="InterPro" id="IPR011006">
    <property type="entry name" value="CheY-like_superfamily"/>
</dbReference>
<dbReference type="InterPro" id="IPR058245">
    <property type="entry name" value="NreC/VraR/RcsB-like_REC"/>
</dbReference>
<dbReference type="Gene3D" id="1.10.10.10">
    <property type="entry name" value="Winged helix-like DNA-binding domain superfamily/Winged helix DNA-binding domain"/>
    <property type="match status" value="1"/>
</dbReference>
<evidence type="ECO:0000259" key="5">
    <source>
        <dbReference type="PROSITE" id="PS50110"/>
    </source>
</evidence>
<evidence type="ECO:0000256" key="1">
    <source>
        <dbReference type="ARBA" id="ARBA00022553"/>
    </source>
</evidence>
<evidence type="ECO:0000259" key="4">
    <source>
        <dbReference type="PROSITE" id="PS50043"/>
    </source>
</evidence>
<feature type="domain" description="HTH luxR-type" evidence="4">
    <location>
        <begin position="126"/>
        <end position="191"/>
    </location>
</feature>
<dbReference type="EMBL" id="DRPZ01000258">
    <property type="protein sequence ID" value="HGY10420.1"/>
    <property type="molecule type" value="Genomic_DNA"/>
</dbReference>
<dbReference type="InterPro" id="IPR036388">
    <property type="entry name" value="WH-like_DNA-bd_sf"/>
</dbReference>
<evidence type="ECO:0000313" key="6">
    <source>
        <dbReference type="EMBL" id="HGY10420.1"/>
    </source>
</evidence>
<feature type="modified residue" description="4-aspartylphosphate" evidence="3">
    <location>
        <position position="52"/>
    </location>
</feature>
<dbReference type="InterPro" id="IPR016032">
    <property type="entry name" value="Sig_transdc_resp-reg_C-effctor"/>
</dbReference>
<dbReference type="PROSITE" id="PS50110">
    <property type="entry name" value="RESPONSE_REGULATORY"/>
    <property type="match status" value="1"/>
</dbReference>
<dbReference type="Pfam" id="PF00072">
    <property type="entry name" value="Response_reg"/>
    <property type="match status" value="1"/>
</dbReference>
<feature type="domain" description="Response regulatory" evidence="5">
    <location>
        <begin position="2"/>
        <end position="117"/>
    </location>
</feature>
<dbReference type="Proteomes" id="UP000885759">
    <property type="component" value="Unassembled WGS sequence"/>
</dbReference>
<dbReference type="InterPro" id="IPR000792">
    <property type="entry name" value="Tscrpt_reg_LuxR_C"/>
</dbReference>
<dbReference type="CDD" id="cd06170">
    <property type="entry name" value="LuxR_C_like"/>
    <property type="match status" value="1"/>
</dbReference>
<dbReference type="GO" id="GO:0003677">
    <property type="term" value="F:DNA binding"/>
    <property type="evidence" value="ECO:0007669"/>
    <property type="project" value="UniProtKB-KW"/>
</dbReference>
<dbReference type="GO" id="GO:0000160">
    <property type="term" value="P:phosphorelay signal transduction system"/>
    <property type="evidence" value="ECO:0007669"/>
    <property type="project" value="InterPro"/>
</dbReference>